<evidence type="ECO:0000313" key="2">
    <source>
        <dbReference type="EMBL" id="BDG73067.1"/>
    </source>
</evidence>
<dbReference type="InterPro" id="IPR002397">
    <property type="entry name" value="Cyt_P450_B"/>
</dbReference>
<comment type="similarity">
    <text evidence="1">Belongs to the cytochrome P450 family.</text>
</comment>
<reference evidence="2 3" key="1">
    <citation type="journal article" date="2016" name="Microbes Environ.">
        <title>Phylogenetically diverse aerobic anoxygenic phototrophic bacteria isolated from epilithic biofilms in Tama river, Japan.</title>
        <authorList>
            <person name="Hirose S."/>
            <person name="Matsuura K."/>
            <person name="Haruta S."/>
        </authorList>
    </citation>
    <scope>NUCLEOTIDE SEQUENCE [LARGE SCALE GENOMIC DNA]</scope>
    <source>
        <strain evidence="2 3">S08</strain>
    </source>
</reference>
<name>A0ABN6P317_9PROT</name>
<gene>
    <name evidence="2" type="ORF">Rmf_29960</name>
</gene>
<protein>
    <recommendedName>
        <fullName evidence="4">Cytochrome P450</fullName>
    </recommendedName>
</protein>
<evidence type="ECO:0000313" key="3">
    <source>
        <dbReference type="Proteomes" id="UP000831327"/>
    </source>
</evidence>
<dbReference type="InterPro" id="IPR001128">
    <property type="entry name" value="Cyt_P450"/>
</dbReference>
<dbReference type="PANTHER" id="PTHR46696">
    <property type="entry name" value="P450, PUTATIVE (EUROFUNG)-RELATED"/>
    <property type="match status" value="1"/>
</dbReference>
<dbReference type="SUPFAM" id="SSF48264">
    <property type="entry name" value="Cytochrome P450"/>
    <property type="match status" value="1"/>
</dbReference>
<proteinExistence type="inferred from homology"/>
<dbReference type="PANTHER" id="PTHR46696:SF1">
    <property type="entry name" value="CYTOCHROME P450 YJIB-RELATED"/>
    <property type="match status" value="1"/>
</dbReference>
<dbReference type="Gene3D" id="1.10.630.10">
    <property type="entry name" value="Cytochrome P450"/>
    <property type="match status" value="1"/>
</dbReference>
<evidence type="ECO:0000256" key="1">
    <source>
        <dbReference type="ARBA" id="ARBA00010617"/>
    </source>
</evidence>
<evidence type="ECO:0008006" key="4">
    <source>
        <dbReference type="Google" id="ProtNLM"/>
    </source>
</evidence>
<keyword evidence="3" id="KW-1185">Reference proteome</keyword>
<dbReference type="Pfam" id="PF00067">
    <property type="entry name" value="p450"/>
    <property type="match status" value="1"/>
</dbReference>
<accession>A0ABN6P317</accession>
<dbReference type="RefSeq" id="WP_244407307.1">
    <property type="nucleotide sequence ID" value="NZ_AP025637.1"/>
</dbReference>
<sequence length="414" mass="44944">MSFLAALDALPPNDPARAGLFMQRLRADWRALFAELRADRPVLPLPIFTVVSRWTDVVDVLSRNETFRVTYAPMMDPSVGPYMLGRDGAEENWRDKSVMRALMRWDDVPGIRALAAAVAAQALAATAPPTVDVVQAVSRLVPLRVVQRCFGFPGPDDAMLRWSWASQADMFHNIANVKARHDACVQAGAEMRAWVRDFLAARQPWAQAAGEDTVSRLLRLTAGGLSGLDPEQVVSNICGLLVGAIETSSQAIVNATEQILLRPEVAARALRAARGNEEAVLDAIVWEALRFNPMTTFVIRTTATDAVLGPGTPYETAVPAGTRVAAGIGSAMFDPGVFPEPDAFRERRRTAYLHTGFGPHECLGQFVAYAIIPETIRQILLLPGLRLREGEGSRVDFAGGPFAEHFVLAHGAAA</sequence>
<dbReference type="PRINTS" id="PR00359">
    <property type="entry name" value="BP450"/>
</dbReference>
<dbReference type="InterPro" id="IPR036396">
    <property type="entry name" value="Cyt_P450_sf"/>
</dbReference>
<dbReference type="Proteomes" id="UP000831327">
    <property type="component" value="Chromosome"/>
</dbReference>
<dbReference type="EMBL" id="AP025637">
    <property type="protein sequence ID" value="BDG73067.1"/>
    <property type="molecule type" value="Genomic_DNA"/>
</dbReference>
<organism evidence="2 3">
    <name type="scientific">Roseomonas fluvialis</name>
    <dbReference type="NCBI Taxonomy" id="1750527"/>
    <lineage>
        <taxon>Bacteria</taxon>
        <taxon>Pseudomonadati</taxon>
        <taxon>Pseudomonadota</taxon>
        <taxon>Alphaproteobacteria</taxon>
        <taxon>Acetobacterales</taxon>
        <taxon>Roseomonadaceae</taxon>
        <taxon>Roseomonas</taxon>
    </lineage>
</organism>